<evidence type="ECO:0000256" key="1">
    <source>
        <dbReference type="SAM" id="Phobius"/>
    </source>
</evidence>
<feature type="transmembrane region" description="Helical" evidence="1">
    <location>
        <begin position="125"/>
        <end position="150"/>
    </location>
</feature>
<keyword evidence="4" id="KW-1185">Reference proteome</keyword>
<feature type="transmembrane region" description="Helical" evidence="1">
    <location>
        <begin position="213"/>
        <end position="231"/>
    </location>
</feature>
<sequence length="274" mass="30420">MSNNEAEASALSRLEGIRYISAAAITCLLWDHALTIDDELEHIWKNKRRGLAGFASKFSYGLGRYGVEIAMVFGAYVLSGITHISDPAVCRIFVWVLVGIGTVFATITHFTVILRIYISWDRRRVIAYMLSGAFLVLISLFTSFLLVAAGKANVEFNDELNTCILRDIPIYVPLSFGSIIVLEVFILLLTIYNAIATPCRTHIEVIYKLQRDGFMAFMIFNSHFSTGLRVINMSFAIFADPAYCLATSTVAIALSTVTNSHMHIMKLLNAPGCI</sequence>
<keyword evidence="1" id="KW-0472">Membrane</keyword>
<organism evidence="3 4">
    <name type="scientific">Crucibulum laeve</name>
    <dbReference type="NCBI Taxonomy" id="68775"/>
    <lineage>
        <taxon>Eukaryota</taxon>
        <taxon>Fungi</taxon>
        <taxon>Dikarya</taxon>
        <taxon>Basidiomycota</taxon>
        <taxon>Agaricomycotina</taxon>
        <taxon>Agaricomycetes</taxon>
        <taxon>Agaricomycetidae</taxon>
        <taxon>Agaricales</taxon>
        <taxon>Agaricineae</taxon>
        <taxon>Nidulariaceae</taxon>
        <taxon>Crucibulum</taxon>
    </lineage>
</organism>
<dbReference type="AlphaFoldDB" id="A0A5C3M8D0"/>
<evidence type="ECO:0000313" key="3">
    <source>
        <dbReference type="EMBL" id="TFK41592.1"/>
    </source>
</evidence>
<feature type="transmembrane region" description="Helical" evidence="1">
    <location>
        <begin position="65"/>
        <end position="86"/>
    </location>
</feature>
<feature type="domain" description="DUF6533" evidence="2">
    <location>
        <begin position="19"/>
        <end position="66"/>
    </location>
</feature>
<dbReference type="Proteomes" id="UP000308652">
    <property type="component" value="Unassembled WGS sequence"/>
</dbReference>
<dbReference type="InterPro" id="IPR045340">
    <property type="entry name" value="DUF6533"/>
</dbReference>
<name>A0A5C3M8D0_9AGAR</name>
<keyword evidence="1" id="KW-1133">Transmembrane helix</keyword>
<feature type="transmembrane region" description="Helical" evidence="1">
    <location>
        <begin position="170"/>
        <end position="192"/>
    </location>
</feature>
<feature type="transmembrane region" description="Helical" evidence="1">
    <location>
        <begin position="237"/>
        <end position="257"/>
    </location>
</feature>
<evidence type="ECO:0000313" key="4">
    <source>
        <dbReference type="Proteomes" id="UP000308652"/>
    </source>
</evidence>
<dbReference type="EMBL" id="ML213594">
    <property type="protein sequence ID" value="TFK41592.1"/>
    <property type="molecule type" value="Genomic_DNA"/>
</dbReference>
<reference evidence="3 4" key="1">
    <citation type="journal article" date="2019" name="Nat. Ecol. Evol.">
        <title>Megaphylogeny resolves global patterns of mushroom evolution.</title>
        <authorList>
            <person name="Varga T."/>
            <person name="Krizsan K."/>
            <person name="Foldi C."/>
            <person name="Dima B."/>
            <person name="Sanchez-Garcia M."/>
            <person name="Sanchez-Ramirez S."/>
            <person name="Szollosi G.J."/>
            <person name="Szarkandi J.G."/>
            <person name="Papp V."/>
            <person name="Albert L."/>
            <person name="Andreopoulos W."/>
            <person name="Angelini C."/>
            <person name="Antonin V."/>
            <person name="Barry K.W."/>
            <person name="Bougher N.L."/>
            <person name="Buchanan P."/>
            <person name="Buyck B."/>
            <person name="Bense V."/>
            <person name="Catcheside P."/>
            <person name="Chovatia M."/>
            <person name="Cooper J."/>
            <person name="Damon W."/>
            <person name="Desjardin D."/>
            <person name="Finy P."/>
            <person name="Geml J."/>
            <person name="Haridas S."/>
            <person name="Hughes K."/>
            <person name="Justo A."/>
            <person name="Karasinski D."/>
            <person name="Kautmanova I."/>
            <person name="Kiss B."/>
            <person name="Kocsube S."/>
            <person name="Kotiranta H."/>
            <person name="LaButti K.M."/>
            <person name="Lechner B.E."/>
            <person name="Liimatainen K."/>
            <person name="Lipzen A."/>
            <person name="Lukacs Z."/>
            <person name="Mihaltcheva S."/>
            <person name="Morgado L.N."/>
            <person name="Niskanen T."/>
            <person name="Noordeloos M.E."/>
            <person name="Ohm R.A."/>
            <person name="Ortiz-Santana B."/>
            <person name="Ovrebo C."/>
            <person name="Racz N."/>
            <person name="Riley R."/>
            <person name="Savchenko A."/>
            <person name="Shiryaev A."/>
            <person name="Soop K."/>
            <person name="Spirin V."/>
            <person name="Szebenyi C."/>
            <person name="Tomsovsky M."/>
            <person name="Tulloss R.E."/>
            <person name="Uehling J."/>
            <person name="Grigoriev I.V."/>
            <person name="Vagvolgyi C."/>
            <person name="Papp T."/>
            <person name="Martin F.M."/>
            <person name="Miettinen O."/>
            <person name="Hibbett D.S."/>
            <person name="Nagy L.G."/>
        </authorList>
    </citation>
    <scope>NUCLEOTIDE SEQUENCE [LARGE SCALE GENOMIC DNA]</scope>
    <source>
        <strain evidence="3 4">CBS 166.37</strain>
    </source>
</reference>
<proteinExistence type="predicted"/>
<evidence type="ECO:0000259" key="2">
    <source>
        <dbReference type="Pfam" id="PF20151"/>
    </source>
</evidence>
<feature type="transmembrane region" description="Helical" evidence="1">
    <location>
        <begin position="92"/>
        <end position="118"/>
    </location>
</feature>
<dbReference type="OrthoDB" id="3251775at2759"/>
<accession>A0A5C3M8D0</accession>
<gene>
    <name evidence="3" type="ORF">BDQ12DRAFT_710642</name>
</gene>
<dbReference type="Pfam" id="PF20151">
    <property type="entry name" value="DUF6533"/>
    <property type="match status" value="1"/>
</dbReference>
<protein>
    <recommendedName>
        <fullName evidence="2">DUF6533 domain-containing protein</fullName>
    </recommendedName>
</protein>
<keyword evidence="1" id="KW-0812">Transmembrane</keyword>